<dbReference type="SMART" id="SM01016">
    <property type="entry name" value="Arg_tRNA_synt_N"/>
    <property type="match status" value="1"/>
</dbReference>
<feature type="domain" description="DALR anticodon binding" evidence="11">
    <location>
        <begin position="442"/>
        <end position="564"/>
    </location>
</feature>
<evidence type="ECO:0000256" key="9">
    <source>
        <dbReference type="HAMAP-Rule" id="MF_00123"/>
    </source>
</evidence>
<evidence type="ECO:0000256" key="3">
    <source>
        <dbReference type="ARBA" id="ARBA00022598"/>
    </source>
</evidence>
<dbReference type="Gene3D" id="3.40.50.620">
    <property type="entry name" value="HUPs"/>
    <property type="match status" value="1"/>
</dbReference>
<dbReference type="InterPro" id="IPR008909">
    <property type="entry name" value="DALR_anticod-bd"/>
</dbReference>
<feature type="short sequence motif" description="'HIGH' region" evidence="9">
    <location>
        <begin position="120"/>
        <end position="130"/>
    </location>
</feature>
<organism evidence="13 14">
    <name type="scientific">Candidatus Cyrtobacter comes</name>
    <dbReference type="NCBI Taxonomy" id="675776"/>
    <lineage>
        <taxon>Bacteria</taxon>
        <taxon>Pseudomonadati</taxon>
        <taxon>Pseudomonadota</taxon>
        <taxon>Alphaproteobacteria</taxon>
        <taxon>Rickettsiales</taxon>
        <taxon>Candidatus Midichloriaceae</taxon>
        <taxon>Candidatus Cyrtobacter</taxon>
    </lineage>
</organism>
<dbReference type="EMBL" id="JARGYT010000014">
    <property type="protein sequence ID" value="MDZ5761991.1"/>
    <property type="molecule type" value="Genomic_DNA"/>
</dbReference>
<evidence type="ECO:0000259" key="11">
    <source>
        <dbReference type="SMART" id="SM00836"/>
    </source>
</evidence>
<dbReference type="Gene3D" id="1.10.730.10">
    <property type="entry name" value="Isoleucyl-tRNA Synthetase, Domain 1"/>
    <property type="match status" value="1"/>
</dbReference>
<evidence type="ECO:0000256" key="1">
    <source>
        <dbReference type="ARBA" id="ARBA00005594"/>
    </source>
</evidence>
<name>A0ABU5L789_9RICK</name>
<dbReference type="EC" id="6.1.1.19" evidence="9"/>
<dbReference type="NCBIfam" id="TIGR00456">
    <property type="entry name" value="argS"/>
    <property type="match status" value="1"/>
</dbReference>
<comment type="subcellular location">
    <subcellularLocation>
        <location evidence="9">Cytoplasm</location>
    </subcellularLocation>
</comment>
<evidence type="ECO:0000256" key="5">
    <source>
        <dbReference type="ARBA" id="ARBA00022840"/>
    </source>
</evidence>
<evidence type="ECO:0000256" key="2">
    <source>
        <dbReference type="ARBA" id="ARBA00022490"/>
    </source>
</evidence>
<comment type="catalytic activity">
    <reaction evidence="8 9">
        <text>tRNA(Arg) + L-arginine + ATP = L-arginyl-tRNA(Arg) + AMP + diphosphate</text>
        <dbReference type="Rhea" id="RHEA:20301"/>
        <dbReference type="Rhea" id="RHEA-COMP:9658"/>
        <dbReference type="Rhea" id="RHEA-COMP:9673"/>
        <dbReference type="ChEBI" id="CHEBI:30616"/>
        <dbReference type="ChEBI" id="CHEBI:32682"/>
        <dbReference type="ChEBI" id="CHEBI:33019"/>
        <dbReference type="ChEBI" id="CHEBI:78442"/>
        <dbReference type="ChEBI" id="CHEBI:78513"/>
        <dbReference type="ChEBI" id="CHEBI:456215"/>
        <dbReference type="EC" id="6.1.1.19"/>
    </reaction>
</comment>
<evidence type="ECO:0000313" key="13">
    <source>
        <dbReference type="EMBL" id="MDZ5761991.1"/>
    </source>
</evidence>
<dbReference type="HAMAP" id="MF_00123">
    <property type="entry name" value="Arg_tRNA_synth"/>
    <property type="match status" value="1"/>
</dbReference>
<dbReference type="InterPro" id="IPR014729">
    <property type="entry name" value="Rossmann-like_a/b/a_fold"/>
</dbReference>
<keyword evidence="6 9" id="KW-0648">Protein biosynthesis</keyword>
<dbReference type="Pfam" id="PF00750">
    <property type="entry name" value="tRNA-synt_1d"/>
    <property type="match status" value="1"/>
</dbReference>
<dbReference type="SMART" id="SM00836">
    <property type="entry name" value="DALR_1"/>
    <property type="match status" value="1"/>
</dbReference>
<keyword evidence="7 9" id="KW-0030">Aminoacyl-tRNA synthetase</keyword>
<gene>
    <name evidence="9" type="primary">argS</name>
    <name evidence="13" type="ORF">Cyrtocomes_00356</name>
</gene>
<comment type="caution">
    <text evidence="13">The sequence shown here is derived from an EMBL/GenBank/DDBJ whole genome shotgun (WGS) entry which is preliminary data.</text>
</comment>
<keyword evidence="3 9" id="KW-0436">Ligase</keyword>
<dbReference type="Gene3D" id="3.30.1360.70">
    <property type="entry name" value="Arginyl tRNA synthetase N-terminal domain"/>
    <property type="match status" value="1"/>
</dbReference>
<accession>A0ABU5L789</accession>
<dbReference type="SUPFAM" id="SSF55190">
    <property type="entry name" value="Arginyl-tRNA synthetase (ArgRS), N-terminal 'additional' domain"/>
    <property type="match status" value="1"/>
</dbReference>
<dbReference type="GO" id="GO:0016874">
    <property type="term" value="F:ligase activity"/>
    <property type="evidence" value="ECO:0007669"/>
    <property type="project" value="UniProtKB-KW"/>
</dbReference>
<reference evidence="13 14" key="1">
    <citation type="submission" date="2023-02" db="EMBL/GenBank/DDBJ databases">
        <title>Host association and intracellularity evolved multiple times independently in the Rickettsiales.</title>
        <authorList>
            <person name="Castelli M."/>
            <person name="Nardi T."/>
            <person name="Gammuto L."/>
            <person name="Bellinzona G."/>
            <person name="Sabaneyeva E."/>
            <person name="Potekhin A."/>
            <person name="Serra V."/>
            <person name="Petroni G."/>
            <person name="Sassera D."/>
        </authorList>
    </citation>
    <scope>NUCLEOTIDE SEQUENCE [LARGE SCALE GENOMIC DNA]</scope>
    <source>
        <strain evidence="13 14">BOD18</strain>
    </source>
</reference>
<keyword evidence="4 9" id="KW-0547">Nucleotide-binding</keyword>
<dbReference type="PANTHER" id="PTHR11956:SF5">
    <property type="entry name" value="ARGININE--TRNA LIGASE, CYTOPLASMIC"/>
    <property type="match status" value="1"/>
</dbReference>
<evidence type="ECO:0000256" key="7">
    <source>
        <dbReference type="ARBA" id="ARBA00023146"/>
    </source>
</evidence>
<feature type="domain" description="Arginyl tRNA synthetase N-terminal" evidence="12">
    <location>
        <begin position="5"/>
        <end position="85"/>
    </location>
</feature>
<proteinExistence type="inferred from homology"/>
<dbReference type="PANTHER" id="PTHR11956">
    <property type="entry name" value="ARGINYL-TRNA SYNTHETASE"/>
    <property type="match status" value="1"/>
</dbReference>
<evidence type="ECO:0000256" key="8">
    <source>
        <dbReference type="ARBA" id="ARBA00049339"/>
    </source>
</evidence>
<dbReference type="RefSeq" id="WP_322497485.1">
    <property type="nucleotide sequence ID" value="NZ_JARGYT010000014.1"/>
</dbReference>
<dbReference type="PRINTS" id="PR01038">
    <property type="entry name" value="TRNASYNTHARG"/>
</dbReference>
<dbReference type="InterPro" id="IPR001412">
    <property type="entry name" value="aa-tRNA-synth_I_CS"/>
</dbReference>
<protein>
    <recommendedName>
        <fullName evidence="9">Arginine--tRNA ligase</fullName>
        <ecNumber evidence="9">6.1.1.19</ecNumber>
    </recommendedName>
    <alternativeName>
        <fullName evidence="9">Arginyl-tRNA synthetase</fullName>
        <shortName evidence="9">ArgRS</shortName>
    </alternativeName>
</protein>
<dbReference type="InterPro" id="IPR035684">
    <property type="entry name" value="ArgRS_core"/>
</dbReference>
<dbReference type="InterPro" id="IPR001278">
    <property type="entry name" value="Arg-tRNA-ligase"/>
</dbReference>
<dbReference type="CDD" id="cd00671">
    <property type="entry name" value="ArgRS_core"/>
    <property type="match status" value="1"/>
</dbReference>
<dbReference type="SUPFAM" id="SSF47323">
    <property type="entry name" value="Anticodon-binding domain of a subclass of class I aminoacyl-tRNA synthetases"/>
    <property type="match status" value="1"/>
</dbReference>
<keyword evidence="5 9" id="KW-0067">ATP-binding</keyword>
<keyword evidence="14" id="KW-1185">Reference proteome</keyword>
<evidence type="ECO:0000313" key="14">
    <source>
        <dbReference type="Proteomes" id="UP001293791"/>
    </source>
</evidence>
<dbReference type="SUPFAM" id="SSF52374">
    <property type="entry name" value="Nucleotidylyl transferase"/>
    <property type="match status" value="1"/>
</dbReference>
<dbReference type="InterPro" id="IPR005148">
    <property type="entry name" value="Arg-tRNA-synth_N"/>
</dbReference>
<dbReference type="InterPro" id="IPR009080">
    <property type="entry name" value="tRNAsynth_Ia_anticodon-bd"/>
</dbReference>
<comment type="similarity">
    <text evidence="1 9 10">Belongs to the class-I aminoacyl-tRNA synthetase family.</text>
</comment>
<evidence type="ECO:0000256" key="4">
    <source>
        <dbReference type="ARBA" id="ARBA00022741"/>
    </source>
</evidence>
<dbReference type="PROSITE" id="PS00178">
    <property type="entry name" value="AA_TRNA_LIGASE_I"/>
    <property type="match status" value="1"/>
</dbReference>
<evidence type="ECO:0000256" key="10">
    <source>
        <dbReference type="RuleBase" id="RU363038"/>
    </source>
</evidence>
<dbReference type="Pfam" id="PF03485">
    <property type="entry name" value="Arg_tRNA_synt_N"/>
    <property type="match status" value="1"/>
</dbReference>
<dbReference type="Proteomes" id="UP001293791">
    <property type="component" value="Unassembled WGS sequence"/>
</dbReference>
<comment type="subunit">
    <text evidence="9">Monomer.</text>
</comment>
<evidence type="ECO:0000259" key="12">
    <source>
        <dbReference type="SMART" id="SM01016"/>
    </source>
</evidence>
<sequence>MINLARVSKLVNSSILKLYGISVDSVIEVSSNDSHGDFTTNIALAISKAISKNPIEVAKEIVKTIDDSVFEKIEIAGPGFINFTLSLSDWHKALENIINKENLFPDIGKGRAVQVEFVSVNPTGPLHIGHARGAVYGDVLSNILEKTGFKVLKEYYINDAGKQIDTLAESLYLRCRELHGDKIEIPDHCYPGGYLVDIAKSFMDKNPDMDFAKNNAKERFNEELKSYAVSEVMNLIKRDLAQLGICFDSFISEKNDILPTLDAVIEKLIDKGLIYKGVLEAPKGIENHDDWEHSEQLLFRSSKFGDDLDRPVLRSDGTPTYFAGDIAYHDHKIMRGFDKLFLILGRDHIGYIKRIESVVNAISNGTVPIIIKAMELVKIKDGDNNIKMSKRSGNFITVAEIIDLIGKDALRFSILTKRNDTGLDIDISKLQEQSKNNPLFYIQYAHARACSVLRKAKFDLSSVLHLAEIVLDEEVKLIKKLACFETLIIDIINTNSLHKITYYLEELALLFHQLWTKGNKDEDARFIDLENEHKTAARLALVFAFSKVLKTGLKLLEIDALESM</sequence>
<evidence type="ECO:0000256" key="6">
    <source>
        <dbReference type="ARBA" id="ARBA00022917"/>
    </source>
</evidence>
<dbReference type="Pfam" id="PF05746">
    <property type="entry name" value="DALR_1"/>
    <property type="match status" value="1"/>
</dbReference>
<dbReference type="InterPro" id="IPR036695">
    <property type="entry name" value="Arg-tRNA-synth_N_sf"/>
</dbReference>
<keyword evidence="2 9" id="KW-0963">Cytoplasm</keyword>